<name>A0A7I8I864_SPIIN</name>
<dbReference type="EMBL" id="CACRZD030000001">
    <property type="protein sequence ID" value="CAA6653789.1"/>
    <property type="molecule type" value="Genomic_DNA"/>
</dbReference>
<accession>A0A7I8I864</accession>
<feature type="region of interest" description="Disordered" evidence="1">
    <location>
        <begin position="465"/>
        <end position="520"/>
    </location>
</feature>
<feature type="compositionally biased region" description="Polar residues" evidence="1">
    <location>
        <begin position="572"/>
        <end position="582"/>
    </location>
</feature>
<dbReference type="GO" id="GO:0008017">
    <property type="term" value="F:microtubule binding"/>
    <property type="evidence" value="ECO:0007669"/>
    <property type="project" value="InterPro"/>
</dbReference>
<gene>
    <name evidence="3" type="ORF">SI7747_01000379</name>
</gene>
<dbReference type="InterPro" id="IPR033337">
    <property type="entry name" value="TORTIFOLIA1/SINE1-2"/>
</dbReference>
<evidence type="ECO:0000259" key="2">
    <source>
        <dbReference type="Pfam" id="PF24714"/>
    </source>
</evidence>
<organism evidence="3">
    <name type="scientific">Spirodela intermedia</name>
    <name type="common">Intermediate duckweed</name>
    <dbReference type="NCBI Taxonomy" id="51605"/>
    <lineage>
        <taxon>Eukaryota</taxon>
        <taxon>Viridiplantae</taxon>
        <taxon>Streptophyta</taxon>
        <taxon>Embryophyta</taxon>
        <taxon>Tracheophyta</taxon>
        <taxon>Spermatophyta</taxon>
        <taxon>Magnoliopsida</taxon>
        <taxon>Liliopsida</taxon>
        <taxon>Araceae</taxon>
        <taxon>Lemnoideae</taxon>
        <taxon>Spirodela</taxon>
    </lineage>
</organism>
<dbReference type="PANTHER" id="PTHR31355">
    <property type="entry name" value="MICROTUBULE-ASSOCIATED PROTEIN TORTIFOLIA1"/>
    <property type="match status" value="1"/>
</dbReference>
<evidence type="ECO:0000313" key="3">
    <source>
        <dbReference type="EMBL" id="CAA2613974.1"/>
    </source>
</evidence>
<feature type="region of interest" description="Disordered" evidence="1">
    <location>
        <begin position="43"/>
        <end position="90"/>
    </location>
</feature>
<dbReference type="InterPro" id="IPR057600">
    <property type="entry name" value="TORTIFOLIA1/SINE1-2_N"/>
</dbReference>
<protein>
    <recommendedName>
        <fullName evidence="2">TORTIFOLIA1/SINE1-2 N-terminal domain-containing protein</fullName>
    </recommendedName>
</protein>
<dbReference type="AlphaFoldDB" id="A0A7I8I864"/>
<evidence type="ECO:0000256" key="1">
    <source>
        <dbReference type="SAM" id="MobiDB-lite"/>
    </source>
</evidence>
<dbReference type="Pfam" id="PF24714">
    <property type="entry name" value="TOR1L1_N"/>
    <property type="match status" value="1"/>
</dbReference>
<reference evidence="3 4" key="1">
    <citation type="submission" date="2019-12" db="EMBL/GenBank/DDBJ databases">
        <authorList>
            <person name="Scholz U."/>
            <person name="Mascher M."/>
            <person name="Fiebig A."/>
        </authorList>
    </citation>
    <scope>NUCLEOTIDE SEQUENCE</scope>
</reference>
<feature type="region of interest" description="Disordered" evidence="1">
    <location>
        <begin position="532"/>
        <end position="599"/>
    </location>
</feature>
<dbReference type="SUPFAM" id="SSF48371">
    <property type="entry name" value="ARM repeat"/>
    <property type="match status" value="1"/>
</dbReference>
<proteinExistence type="predicted"/>
<dbReference type="GO" id="GO:0005874">
    <property type="term" value="C:microtubule"/>
    <property type="evidence" value="ECO:0007669"/>
    <property type="project" value="InterPro"/>
</dbReference>
<dbReference type="PANTHER" id="PTHR31355:SF4">
    <property type="entry name" value="TOG DOMAIN-CONTAINING PROTEIN"/>
    <property type="match status" value="1"/>
</dbReference>
<evidence type="ECO:0000313" key="4">
    <source>
        <dbReference type="Proteomes" id="UP001189122"/>
    </source>
</evidence>
<dbReference type="InterPro" id="IPR016024">
    <property type="entry name" value="ARM-type_fold"/>
</dbReference>
<dbReference type="EMBL" id="LR743588">
    <property type="protein sequence ID" value="CAA2613974.1"/>
    <property type="molecule type" value="Genomic_DNA"/>
</dbReference>
<dbReference type="Proteomes" id="UP001189122">
    <property type="component" value="Unassembled WGS sequence"/>
</dbReference>
<keyword evidence="4" id="KW-1185">Reference proteome</keyword>
<feature type="domain" description="TORTIFOLIA1/SINE1-2 N-terminal" evidence="2">
    <location>
        <begin position="96"/>
        <end position="364"/>
    </location>
</feature>
<feature type="compositionally biased region" description="Polar residues" evidence="1">
    <location>
        <begin position="544"/>
        <end position="554"/>
    </location>
</feature>
<sequence length="613" mass="66921">MKNISLRIKGLRNFIPFGFNDQFCIFSKDDDEDGGVISNRKFKARKNRREEDDSCVSSRRSDPLQTLGVPPLPLQPADEQDSLPPHARGRNLSPALLQELEKLEKDADSRKSALKALKSYVKDLDTKAIPLFLAQHTISLYEVLARVHGPNIVPQIESIMASIVKTLHSSAGSFPLHQACSKVAPAIARYAIDPSSTAGEAKARIIRSLCKPLSDVLMGPAECVASGAALCLKVLVESDNWRFASDEMVNEVCLKVSGAMEEAATQTNAHMGLVMALSKHSIFVLEAYARSLLRSGLRILTTGTAEVNSQRRFSAIQMINFLMKCVDSRSIASELDSVVEVMEQCNNDDRLLFIRGAAFEALQTAKLVAAQESSRYEKGWTLPPAMEVSETPLSGGGSGYASPESRTIDSFLASEGFPWSPLSSVGQSSCDLGHPRRSSRKLWINNNGGVDVSLKDGLFSESMSAIDSPRQRPREGTGEQSVGFCGFSQANNTSVDVKRQDVMAPQRPRSPMSINSMKLYATPRKLIRSLQDPGEEDLECPQKQPGSAPNSLSSDEIEWNPTEAQAGGGGHSNDTNSPQSGEYDNADDEDMLERSESVSSFYSLEKLGSLKWH</sequence>